<accession>A0ABU3TD86</accession>
<keyword evidence="1" id="KW-1133">Transmembrane helix</keyword>
<keyword evidence="1" id="KW-0472">Membrane</keyword>
<dbReference type="Pfam" id="PF16980">
    <property type="entry name" value="CitMHS_2"/>
    <property type="match status" value="1"/>
</dbReference>
<feature type="transmembrane region" description="Helical" evidence="1">
    <location>
        <begin position="389"/>
        <end position="408"/>
    </location>
</feature>
<feature type="transmembrane region" description="Helical" evidence="1">
    <location>
        <begin position="182"/>
        <end position="200"/>
    </location>
</feature>
<proteinExistence type="predicted"/>
<feature type="transmembrane region" description="Helical" evidence="1">
    <location>
        <begin position="40"/>
        <end position="59"/>
    </location>
</feature>
<feature type="transmembrane region" description="Helical" evidence="1">
    <location>
        <begin position="236"/>
        <end position="255"/>
    </location>
</feature>
<keyword evidence="1" id="KW-0812">Transmembrane</keyword>
<comment type="caution">
    <text evidence="2">The sequence shown here is derived from an EMBL/GenBank/DDBJ whole genome shotgun (WGS) entry which is preliminary data.</text>
</comment>
<feature type="transmembrane region" description="Helical" evidence="1">
    <location>
        <begin position="428"/>
        <end position="453"/>
    </location>
</feature>
<dbReference type="InterPro" id="IPR031566">
    <property type="entry name" value="CitMHS_2"/>
</dbReference>
<dbReference type="RefSeq" id="WP_315996759.1">
    <property type="nucleotide sequence ID" value="NZ_JAWDJT010000002.1"/>
</dbReference>
<protein>
    <submittedName>
        <fullName evidence="2">Sodium:proton antiporter</fullName>
    </submittedName>
</protein>
<feature type="transmembrane region" description="Helical" evidence="1">
    <location>
        <begin position="303"/>
        <end position="326"/>
    </location>
</feature>
<name>A0ABU3TD86_9BACT</name>
<feature type="transmembrane region" description="Helical" evidence="1">
    <location>
        <begin position="105"/>
        <end position="132"/>
    </location>
</feature>
<feature type="transmembrane region" description="Helical" evidence="1">
    <location>
        <begin position="144"/>
        <end position="162"/>
    </location>
</feature>
<organism evidence="2 3">
    <name type="scientific">Hymenobacter endophyticus</name>
    <dbReference type="NCBI Taxonomy" id="3076335"/>
    <lineage>
        <taxon>Bacteria</taxon>
        <taxon>Pseudomonadati</taxon>
        <taxon>Bacteroidota</taxon>
        <taxon>Cytophagia</taxon>
        <taxon>Cytophagales</taxon>
        <taxon>Hymenobacteraceae</taxon>
        <taxon>Hymenobacter</taxon>
    </lineage>
</organism>
<feature type="transmembrane region" description="Helical" evidence="1">
    <location>
        <begin position="12"/>
        <end position="34"/>
    </location>
</feature>
<feature type="transmembrane region" description="Helical" evidence="1">
    <location>
        <begin position="71"/>
        <end position="93"/>
    </location>
</feature>
<sequence>MLSSLLLISAPPAWPLLLPFFGLLALIASGPLLFPRLWEHWYGHVAVGLGLLMLGYYGFIRHDWHTTTETLAEYFSFVVLLTALFVVGSTLYFNLNVAGTPGRNVLLLTAGAVLASVVGTTGASLLLIRPLIRLNDQRIRPYHIVFFIFIVSNAGGLLTPLGDPPLFIGFLRGVPFFWTTEHLLVPWLLSNGLLLLLFWLKDRRNPYPSRLSRNEQRRARSAKGLPLFDFNGRYHWLWLLLVLGAVFLDPTRLPWLPYLPVAGLKVSFVREVVQLLVAWGCYRTAHPKALAANHFNLAPMLEVALLFFGIFLTMMPALQLAAHVAAEPAVASRLTPGALYWLTGILSGFLDNAPTYASFLGLSLAGQQLDFANPTQVQQFAEAAATMPLLRAISSGAVLFGALTYIGNGPNFLVRAIAEKEGVPMPGFFAYIGRYALPYLLPVLGIVSGWLLWG</sequence>
<dbReference type="Proteomes" id="UP001250698">
    <property type="component" value="Unassembled WGS sequence"/>
</dbReference>
<evidence type="ECO:0000313" key="3">
    <source>
        <dbReference type="Proteomes" id="UP001250698"/>
    </source>
</evidence>
<dbReference type="EMBL" id="JAWDJT010000002">
    <property type="protein sequence ID" value="MDU0369240.1"/>
    <property type="molecule type" value="Genomic_DNA"/>
</dbReference>
<reference evidence="2 3" key="1">
    <citation type="submission" date="2023-10" db="EMBL/GenBank/DDBJ databases">
        <title>Hymenobacter endophyticus sp. nov., an isolate from the leaf tissues of wheat.</title>
        <authorList>
            <person name="Dai Y."/>
        </authorList>
    </citation>
    <scope>NUCLEOTIDE SEQUENCE [LARGE SCALE GENOMIC DNA]</scope>
    <source>
        <strain evidence="2 3">ZK17L-C2</strain>
    </source>
</reference>
<evidence type="ECO:0000256" key="1">
    <source>
        <dbReference type="SAM" id="Phobius"/>
    </source>
</evidence>
<keyword evidence="3" id="KW-1185">Reference proteome</keyword>
<evidence type="ECO:0000313" key="2">
    <source>
        <dbReference type="EMBL" id="MDU0369240.1"/>
    </source>
</evidence>
<gene>
    <name evidence="2" type="ORF">ROI90_02435</name>
</gene>
<feature type="transmembrane region" description="Helical" evidence="1">
    <location>
        <begin position="338"/>
        <end position="359"/>
    </location>
</feature>